<dbReference type="PANTHER" id="PTHR13256:SF16">
    <property type="entry name" value="ALPHA_BETA-TUBULIN-N-ACETYLTRANSFERASE 9"/>
    <property type="match status" value="1"/>
</dbReference>
<evidence type="ECO:0000313" key="6">
    <source>
        <dbReference type="EMBL" id="KAF4237117.1"/>
    </source>
</evidence>
<proteinExistence type="inferred from homology"/>
<feature type="domain" description="N-acetyltransferase" evidence="5">
    <location>
        <begin position="16"/>
        <end position="214"/>
    </location>
</feature>
<dbReference type="PANTHER" id="PTHR13256">
    <property type="entry name" value="N-ACETYLTRANSFERASE 9"/>
    <property type="match status" value="1"/>
</dbReference>
<dbReference type="AlphaFoldDB" id="A0A8H4MA03"/>
<dbReference type="InterPro" id="IPR000182">
    <property type="entry name" value="GNAT_dom"/>
</dbReference>
<dbReference type="Pfam" id="PF13302">
    <property type="entry name" value="Acetyltransf_3"/>
    <property type="match status" value="1"/>
</dbReference>
<keyword evidence="7" id="KW-1185">Reference proteome</keyword>
<dbReference type="InterPro" id="IPR016181">
    <property type="entry name" value="Acyl_CoA_acyltransferase"/>
</dbReference>
<dbReference type="Gene3D" id="3.40.630.30">
    <property type="match status" value="1"/>
</dbReference>
<evidence type="ECO:0000256" key="2">
    <source>
        <dbReference type="ARBA" id="ARBA00022679"/>
    </source>
</evidence>
<name>A0A8H4MA03_9EURO</name>
<dbReference type="EMBL" id="JAAAPX010000047">
    <property type="protein sequence ID" value="KAF4237117.1"/>
    <property type="molecule type" value="Genomic_DNA"/>
</dbReference>
<evidence type="ECO:0000256" key="1">
    <source>
        <dbReference type="ARBA" id="ARBA00009342"/>
    </source>
</evidence>
<dbReference type="GO" id="GO:0008080">
    <property type="term" value="F:N-acetyltransferase activity"/>
    <property type="evidence" value="ECO:0007669"/>
    <property type="project" value="InterPro"/>
</dbReference>
<evidence type="ECO:0000256" key="3">
    <source>
        <dbReference type="ARBA" id="ARBA00023315"/>
    </source>
</evidence>
<reference evidence="6" key="2">
    <citation type="submission" date="2020-04" db="EMBL/GenBank/DDBJ databases">
        <authorList>
            <person name="Santos R.A.C."/>
            <person name="Steenwyk J.L."/>
            <person name="Rivero-Menendez O."/>
            <person name="Mead M.E."/>
            <person name="Silva L.P."/>
            <person name="Bastos R.W."/>
            <person name="Alastruey-Izquierdo A."/>
            <person name="Goldman G.H."/>
            <person name="Rokas A."/>
        </authorList>
    </citation>
    <scope>NUCLEOTIDE SEQUENCE</scope>
    <source>
        <strain evidence="6">CNM-CM6805</strain>
    </source>
</reference>
<gene>
    <name evidence="6" type="ORF">CNMCM6805_007066</name>
</gene>
<sequence length="262" mass="29538">MRLNAKTDIAISTSKVLLVPYSSWHVPRYHEWMKDEEIQAATASEPLTLEEEYAMQRSWRQDADKLTFIICLPVLRSQSQHTAEGEGQDRQGSGLLLNDGDDSPGQMLGDINLFLRVEDEDEDEDGPSSPEIIGEIELMIAEKANQRKGYGRAALLAFLRYVLEHEEDIVGEFVQGTGAGATLQGRTDWRFGALSVKIGKENGRSLALFESVGFCKVSEEPSYFGEFELRRMRRELSLESVDEAMARAGAERYTEVCYERTE</sequence>
<comment type="caution">
    <text evidence="6">The sequence shown here is derived from an EMBL/GenBank/DDBJ whole genome shotgun (WGS) entry which is preliminary data.</text>
</comment>
<keyword evidence="3" id="KW-0012">Acyltransferase</keyword>
<evidence type="ECO:0000256" key="4">
    <source>
        <dbReference type="SAM" id="MobiDB-lite"/>
    </source>
</evidence>
<dbReference type="InterPro" id="IPR039135">
    <property type="entry name" value="NAT9-like"/>
</dbReference>
<comment type="similarity">
    <text evidence="1">Belongs to the acetyltransferase family. GNAT subfamily.</text>
</comment>
<dbReference type="FunFam" id="3.40.630.30:FF:000209">
    <property type="entry name" value="Uncharacterized protein 93G11.120"/>
    <property type="match status" value="1"/>
</dbReference>
<keyword evidence="2" id="KW-0808">Transferase</keyword>
<feature type="region of interest" description="Disordered" evidence="4">
    <location>
        <begin position="80"/>
        <end position="105"/>
    </location>
</feature>
<protein>
    <recommendedName>
        <fullName evidence="5">N-acetyltransferase domain-containing protein</fullName>
    </recommendedName>
</protein>
<evidence type="ECO:0000259" key="5">
    <source>
        <dbReference type="Pfam" id="PF13302"/>
    </source>
</evidence>
<accession>A0A8H4MA03</accession>
<dbReference type="SUPFAM" id="SSF55729">
    <property type="entry name" value="Acyl-CoA N-acyltransferases (Nat)"/>
    <property type="match status" value="1"/>
</dbReference>
<reference evidence="6" key="1">
    <citation type="journal article" date="2020" name="bioRxiv">
        <title>Genomic and phenotypic heterogeneity of clinical isolates of the human pathogens Aspergillus fumigatus, Aspergillus lentulus and Aspergillus fumigatiaffinis.</title>
        <authorList>
            <person name="dos Santos R.A.C."/>
            <person name="Steenwyk J.L."/>
            <person name="Rivero-Menendez O."/>
            <person name="Mead M.E."/>
            <person name="Silva L.P."/>
            <person name="Bastos R.W."/>
            <person name="Alastruey-Izquierdo A."/>
            <person name="Goldman G.H."/>
            <person name="Rokas A."/>
        </authorList>
    </citation>
    <scope>NUCLEOTIDE SEQUENCE</scope>
    <source>
        <strain evidence="6">CNM-CM6805</strain>
    </source>
</reference>
<dbReference type="Proteomes" id="UP000653565">
    <property type="component" value="Unassembled WGS sequence"/>
</dbReference>
<organism evidence="6 7">
    <name type="scientific">Aspergillus fumigatiaffinis</name>
    <dbReference type="NCBI Taxonomy" id="340414"/>
    <lineage>
        <taxon>Eukaryota</taxon>
        <taxon>Fungi</taxon>
        <taxon>Dikarya</taxon>
        <taxon>Ascomycota</taxon>
        <taxon>Pezizomycotina</taxon>
        <taxon>Eurotiomycetes</taxon>
        <taxon>Eurotiomycetidae</taxon>
        <taxon>Eurotiales</taxon>
        <taxon>Aspergillaceae</taxon>
        <taxon>Aspergillus</taxon>
        <taxon>Aspergillus subgen. Fumigati</taxon>
    </lineage>
</organism>
<evidence type="ECO:0000313" key="7">
    <source>
        <dbReference type="Proteomes" id="UP000653565"/>
    </source>
</evidence>